<feature type="chain" id="PRO_5029873365" description="PASTA domain-containing protein" evidence="2">
    <location>
        <begin position="29"/>
        <end position="109"/>
    </location>
</feature>
<dbReference type="Proteomes" id="UP000466554">
    <property type="component" value="Chromosome"/>
</dbReference>
<accession>A0A7I7U646</accession>
<sequence>MKNQAVRVLGTTSLFAAAAIVAAAPAAADQWVMPDVTGQVLQDARNAVLAASEGVVEPATTTAEGPPFEQENLTNWEVCAQAPSAGTIIPDDTPPTLIVARPGECPSGE</sequence>
<evidence type="ECO:0000256" key="1">
    <source>
        <dbReference type="SAM" id="MobiDB-lite"/>
    </source>
</evidence>
<dbReference type="InterPro" id="IPR005543">
    <property type="entry name" value="PASTA_dom"/>
</dbReference>
<name>A0A7I7U646_MYCPF</name>
<reference evidence="4 5" key="1">
    <citation type="journal article" date="2019" name="Emerg. Microbes Infect.">
        <title>Comprehensive subspecies identification of 175 nontuberculous mycobacteria species based on 7547 genomic profiles.</title>
        <authorList>
            <person name="Matsumoto Y."/>
            <person name="Kinjo T."/>
            <person name="Motooka D."/>
            <person name="Nabeya D."/>
            <person name="Jung N."/>
            <person name="Uechi K."/>
            <person name="Horii T."/>
            <person name="Iida T."/>
            <person name="Fujita J."/>
            <person name="Nakamura S."/>
        </authorList>
    </citation>
    <scope>NUCLEOTIDE SEQUENCE [LARGE SCALE GENOMIC DNA]</scope>
    <source>
        <strain evidence="4 5">JCM 6367</strain>
    </source>
</reference>
<feature type="signal peptide" evidence="2">
    <location>
        <begin position="1"/>
        <end position="28"/>
    </location>
</feature>
<feature type="domain" description="PASTA" evidence="3">
    <location>
        <begin position="27"/>
        <end position="101"/>
    </location>
</feature>
<dbReference type="EMBL" id="AP022598">
    <property type="protein sequence ID" value="BBY76842.1"/>
    <property type="molecule type" value="Genomic_DNA"/>
</dbReference>
<organism evidence="4 5">
    <name type="scientific">Mycolicibacterium parafortuitum</name>
    <name type="common">Mycobacterium parafortuitum</name>
    <dbReference type="NCBI Taxonomy" id="39692"/>
    <lineage>
        <taxon>Bacteria</taxon>
        <taxon>Bacillati</taxon>
        <taxon>Actinomycetota</taxon>
        <taxon>Actinomycetes</taxon>
        <taxon>Mycobacteriales</taxon>
        <taxon>Mycobacteriaceae</taxon>
        <taxon>Mycolicibacterium</taxon>
    </lineage>
</organism>
<proteinExistence type="predicted"/>
<dbReference type="RefSeq" id="WP_163767101.1">
    <property type="nucleotide sequence ID" value="NZ_AP022598.1"/>
</dbReference>
<protein>
    <recommendedName>
        <fullName evidence="3">PASTA domain-containing protein</fullName>
    </recommendedName>
</protein>
<feature type="region of interest" description="Disordered" evidence="1">
    <location>
        <begin position="85"/>
        <end position="109"/>
    </location>
</feature>
<dbReference type="AlphaFoldDB" id="A0A7I7U646"/>
<dbReference type="Gene3D" id="3.30.10.20">
    <property type="match status" value="1"/>
</dbReference>
<dbReference type="PROSITE" id="PS51178">
    <property type="entry name" value="PASTA"/>
    <property type="match status" value="1"/>
</dbReference>
<evidence type="ECO:0000259" key="3">
    <source>
        <dbReference type="PROSITE" id="PS51178"/>
    </source>
</evidence>
<evidence type="ECO:0000313" key="5">
    <source>
        <dbReference type="Proteomes" id="UP000466554"/>
    </source>
</evidence>
<gene>
    <name evidence="4" type="ORF">MPRF_37410</name>
</gene>
<keyword evidence="2" id="KW-0732">Signal</keyword>
<evidence type="ECO:0000313" key="4">
    <source>
        <dbReference type="EMBL" id="BBY76842.1"/>
    </source>
</evidence>
<evidence type="ECO:0000256" key="2">
    <source>
        <dbReference type="SAM" id="SignalP"/>
    </source>
</evidence>